<feature type="domain" description="Carboxylesterase type B" evidence="2">
    <location>
        <begin position="31"/>
        <end position="222"/>
    </location>
</feature>
<dbReference type="Gene3D" id="3.40.50.1820">
    <property type="entry name" value="alpha/beta hydrolase"/>
    <property type="match status" value="1"/>
</dbReference>
<dbReference type="InterPro" id="IPR019819">
    <property type="entry name" value="Carboxylesterase_B_CS"/>
</dbReference>
<organism evidence="3 4">
    <name type="scientific">Blyttiomyces helicus</name>
    <dbReference type="NCBI Taxonomy" id="388810"/>
    <lineage>
        <taxon>Eukaryota</taxon>
        <taxon>Fungi</taxon>
        <taxon>Fungi incertae sedis</taxon>
        <taxon>Chytridiomycota</taxon>
        <taxon>Chytridiomycota incertae sedis</taxon>
        <taxon>Chytridiomycetes</taxon>
        <taxon>Chytridiomycetes incertae sedis</taxon>
        <taxon>Blyttiomyces</taxon>
    </lineage>
</organism>
<sequence>NLATMKLIISPLFFSFPYLAVSGPIQPHATNPTISTTLGNIEGAVCPGFPDVAKYEGIPYAQFPIGSLRWKPPLPFATKYHHGTLKASAPGAQCPQVQSSLRSAFPQGEDCLFLNVYIPVKKSKTLLPVRVWIHGGGFVQGAGAECAGCPSVNSTDTIFVSLNYRLGALGFLAHPALFRRDHTTGNYGMLDVQAALRWVENNIKAFGGDPTKVLLHCESAGA</sequence>
<feature type="non-terminal residue" evidence="3">
    <location>
        <position position="1"/>
    </location>
</feature>
<evidence type="ECO:0000313" key="3">
    <source>
        <dbReference type="EMBL" id="RKO91772.1"/>
    </source>
</evidence>
<evidence type="ECO:0000256" key="1">
    <source>
        <dbReference type="SAM" id="SignalP"/>
    </source>
</evidence>
<dbReference type="SUPFAM" id="SSF53474">
    <property type="entry name" value="alpha/beta-Hydrolases"/>
    <property type="match status" value="1"/>
</dbReference>
<dbReference type="InterPro" id="IPR050309">
    <property type="entry name" value="Type-B_Carboxylest/Lipase"/>
</dbReference>
<dbReference type="InterPro" id="IPR002018">
    <property type="entry name" value="CarbesteraseB"/>
</dbReference>
<keyword evidence="4" id="KW-1185">Reference proteome</keyword>
<accession>A0A4P9WHC0</accession>
<gene>
    <name evidence="3" type="ORF">BDK51DRAFT_6226</name>
</gene>
<evidence type="ECO:0000313" key="4">
    <source>
        <dbReference type="Proteomes" id="UP000269721"/>
    </source>
</evidence>
<proteinExistence type="predicted"/>
<evidence type="ECO:0000259" key="2">
    <source>
        <dbReference type="Pfam" id="PF00135"/>
    </source>
</evidence>
<dbReference type="Proteomes" id="UP000269721">
    <property type="component" value="Unassembled WGS sequence"/>
</dbReference>
<keyword evidence="1" id="KW-0732">Signal</keyword>
<dbReference type="PROSITE" id="PS00941">
    <property type="entry name" value="CARBOXYLESTERASE_B_2"/>
    <property type="match status" value="1"/>
</dbReference>
<dbReference type="AlphaFoldDB" id="A0A4P9WHC0"/>
<name>A0A4P9WHC0_9FUNG</name>
<feature type="non-terminal residue" evidence="3">
    <location>
        <position position="222"/>
    </location>
</feature>
<reference evidence="4" key="1">
    <citation type="journal article" date="2018" name="Nat. Microbiol.">
        <title>Leveraging single-cell genomics to expand the fungal tree of life.</title>
        <authorList>
            <person name="Ahrendt S.R."/>
            <person name="Quandt C.A."/>
            <person name="Ciobanu D."/>
            <person name="Clum A."/>
            <person name="Salamov A."/>
            <person name="Andreopoulos B."/>
            <person name="Cheng J.F."/>
            <person name="Woyke T."/>
            <person name="Pelin A."/>
            <person name="Henrissat B."/>
            <person name="Reynolds N.K."/>
            <person name="Benny G.L."/>
            <person name="Smith M.E."/>
            <person name="James T.Y."/>
            <person name="Grigoriev I.V."/>
        </authorList>
    </citation>
    <scope>NUCLEOTIDE SEQUENCE [LARGE SCALE GENOMIC DNA]</scope>
</reference>
<feature type="signal peptide" evidence="1">
    <location>
        <begin position="1"/>
        <end position="22"/>
    </location>
</feature>
<protein>
    <submittedName>
        <fullName evidence="3">Carboxylesterase</fullName>
    </submittedName>
</protein>
<dbReference type="Pfam" id="PF00135">
    <property type="entry name" value="COesterase"/>
    <property type="match status" value="1"/>
</dbReference>
<dbReference type="OrthoDB" id="2134434at2759"/>
<dbReference type="EMBL" id="KZ994909">
    <property type="protein sequence ID" value="RKO91772.1"/>
    <property type="molecule type" value="Genomic_DNA"/>
</dbReference>
<dbReference type="PANTHER" id="PTHR11559">
    <property type="entry name" value="CARBOXYLESTERASE"/>
    <property type="match status" value="1"/>
</dbReference>
<dbReference type="InterPro" id="IPR029058">
    <property type="entry name" value="AB_hydrolase_fold"/>
</dbReference>
<feature type="chain" id="PRO_5020308079" evidence="1">
    <location>
        <begin position="23"/>
        <end position="222"/>
    </location>
</feature>